<evidence type="ECO:0000313" key="1">
    <source>
        <dbReference type="EMBL" id="PMD48335.1"/>
    </source>
</evidence>
<proteinExistence type="predicted"/>
<sequence>MRRRSRPSSPHQLASCSASFFVVHRSSFCPYIIHPRLRRYIFFAFVPTAVFFHLRNRSGIGKSLFSAITPQHD</sequence>
<dbReference type="Proteomes" id="UP000235786">
    <property type="component" value="Unassembled WGS sequence"/>
</dbReference>
<reference evidence="1 2" key="1">
    <citation type="submission" date="2016-04" db="EMBL/GenBank/DDBJ databases">
        <title>A degradative enzymes factory behind the ericoid mycorrhizal symbiosis.</title>
        <authorList>
            <consortium name="DOE Joint Genome Institute"/>
            <person name="Martino E."/>
            <person name="Morin E."/>
            <person name="Grelet G."/>
            <person name="Kuo A."/>
            <person name="Kohler A."/>
            <person name="Daghino S."/>
            <person name="Barry K."/>
            <person name="Choi C."/>
            <person name="Cichocki N."/>
            <person name="Clum A."/>
            <person name="Copeland A."/>
            <person name="Hainaut M."/>
            <person name="Haridas S."/>
            <person name="Labutti K."/>
            <person name="Lindquist E."/>
            <person name="Lipzen A."/>
            <person name="Khouja H.-R."/>
            <person name="Murat C."/>
            <person name="Ohm R."/>
            <person name="Olson A."/>
            <person name="Spatafora J."/>
            <person name="Veneault-Fourrey C."/>
            <person name="Henrissat B."/>
            <person name="Grigoriev I."/>
            <person name="Martin F."/>
            <person name="Perotto S."/>
        </authorList>
    </citation>
    <scope>NUCLEOTIDE SEQUENCE [LARGE SCALE GENOMIC DNA]</scope>
    <source>
        <strain evidence="1 2">F</strain>
    </source>
</reference>
<gene>
    <name evidence="1" type="ORF">L207DRAFT_5418</name>
</gene>
<evidence type="ECO:0000313" key="2">
    <source>
        <dbReference type="Proteomes" id="UP000235786"/>
    </source>
</evidence>
<name>A0A2J6SC50_HYAVF</name>
<dbReference type="EMBL" id="KZ613937">
    <property type="protein sequence ID" value="PMD48335.1"/>
    <property type="molecule type" value="Genomic_DNA"/>
</dbReference>
<keyword evidence="2" id="KW-1185">Reference proteome</keyword>
<accession>A0A2J6SC50</accession>
<organism evidence="1 2">
    <name type="scientific">Hyaloscypha variabilis (strain UAMH 11265 / GT02V1 / F)</name>
    <name type="common">Meliniomyces variabilis</name>
    <dbReference type="NCBI Taxonomy" id="1149755"/>
    <lineage>
        <taxon>Eukaryota</taxon>
        <taxon>Fungi</taxon>
        <taxon>Dikarya</taxon>
        <taxon>Ascomycota</taxon>
        <taxon>Pezizomycotina</taxon>
        <taxon>Leotiomycetes</taxon>
        <taxon>Helotiales</taxon>
        <taxon>Hyaloscyphaceae</taxon>
        <taxon>Hyaloscypha</taxon>
        <taxon>Hyaloscypha variabilis</taxon>
    </lineage>
</organism>
<protein>
    <submittedName>
        <fullName evidence="1">Uncharacterized protein</fullName>
    </submittedName>
</protein>
<dbReference type="AlphaFoldDB" id="A0A2J6SC50"/>